<organism evidence="11 12">
    <name type="scientific">Halorubrum trueperi</name>
    <dbReference type="NCBI Taxonomy" id="2004704"/>
    <lineage>
        <taxon>Archaea</taxon>
        <taxon>Methanobacteriati</taxon>
        <taxon>Methanobacteriota</taxon>
        <taxon>Stenosarchaea group</taxon>
        <taxon>Halobacteria</taxon>
        <taxon>Halobacteriales</taxon>
        <taxon>Haloferacaceae</taxon>
        <taxon>Halorubrum</taxon>
    </lineage>
</organism>
<dbReference type="InterPro" id="IPR038731">
    <property type="entry name" value="RgtA/B/C-like"/>
</dbReference>
<feature type="transmembrane region" description="Helical" evidence="8">
    <location>
        <begin position="322"/>
        <end position="349"/>
    </location>
</feature>
<comment type="subcellular location">
    <subcellularLocation>
        <location evidence="1">Cell membrane</location>
        <topology evidence="1">Multi-pass membrane protein</topology>
    </subcellularLocation>
</comment>
<comment type="caution">
    <text evidence="11">The sequence shown here is derived from an EMBL/GenBank/DDBJ whole genome shotgun (WGS) entry which is preliminary data.</text>
</comment>
<feature type="transmembrane region" description="Helical" evidence="8">
    <location>
        <begin position="259"/>
        <end position="276"/>
    </location>
</feature>
<evidence type="ECO:0000259" key="9">
    <source>
        <dbReference type="Pfam" id="PF13231"/>
    </source>
</evidence>
<feature type="transmembrane region" description="Helical" evidence="8">
    <location>
        <begin position="221"/>
        <end position="238"/>
    </location>
</feature>
<feature type="transmembrane region" description="Helical" evidence="8">
    <location>
        <begin position="397"/>
        <end position="418"/>
    </location>
</feature>
<dbReference type="Pfam" id="PF13231">
    <property type="entry name" value="PMT_2"/>
    <property type="match status" value="1"/>
</dbReference>
<name>A0ABD5UIZ3_9EURY</name>
<dbReference type="GO" id="GO:0016757">
    <property type="term" value="F:glycosyltransferase activity"/>
    <property type="evidence" value="ECO:0007669"/>
    <property type="project" value="UniProtKB-KW"/>
</dbReference>
<keyword evidence="7 8" id="KW-0472">Membrane</keyword>
<dbReference type="AlphaFoldDB" id="A0ABD5UIZ3"/>
<evidence type="ECO:0000256" key="6">
    <source>
        <dbReference type="ARBA" id="ARBA00022989"/>
    </source>
</evidence>
<proteinExistence type="predicted"/>
<dbReference type="PANTHER" id="PTHR33908">
    <property type="entry name" value="MANNOSYLTRANSFERASE YKCB-RELATED"/>
    <property type="match status" value="1"/>
</dbReference>
<dbReference type="EC" id="2.4.-.-" evidence="11"/>
<feature type="transmembrane region" description="Helical" evidence="8">
    <location>
        <begin position="128"/>
        <end position="145"/>
    </location>
</feature>
<dbReference type="GO" id="GO:0005886">
    <property type="term" value="C:plasma membrane"/>
    <property type="evidence" value="ECO:0007669"/>
    <property type="project" value="UniProtKB-SubCell"/>
</dbReference>
<keyword evidence="3 11" id="KW-0328">Glycosyltransferase</keyword>
<dbReference type="InterPro" id="IPR050297">
    <property type="entry name" value="LipidA_mod_glycosyltrf_83"/>
</dbReference>
<feature type="transmembrane region" description="Helical" evidence="8">
    <location>
        <begin position="438"/>
        <end position="461"/>
    </location>
</feature>
<dbReference type="PANTHER" id="PTHR33908:SF11">
    <property type="entry name" value="MEMBRANE PROTEIN"/>
    <property type="match status" value="1"/>
</dbReference>
<sequence length="767" mass="81731">MSPPSDSRRFPRIRRLARRFGSHGRDRIARADRLTVAAALVAVASGGLTFVLAATLFANHSVNHDEGVYLMQAALLLSGQLEIHAGALADAFHPWFFIEDGGRLYPKYSPVPAAMYALSMGLFDEPRATLAVVAAGNAALVYLLGSLSFDRRVGLAAAVLFAASPMAIVTSSVFLPYAPTTFLNLLFAVAYLRSVRDRSLPLAGVAGVAIGLAFFARPFTAVLFAAPFIIHALVRVASSIREAGALSLPLSGPMRRHGLTALFGTLLVGVTLAYNFRITGSPLTFPYEAFAPMDGPGFGERRILGHSVDYTPELALRSNGYALWYLATRWVVAGPAGTALALAGGALAARRWRLGNRALAGLGSGTSRSAGLSGSLGSSGLLGSSISTADPRFERTAGYLLGGVVVSVILGNLFFWGTNNLLATFSDPTDGLVAGFGPFYHFDLLVPLSVFGGVAVVAVGGALARIRERIASGLTPRTARRLVAVAAALLLLVGAFGAATAVEEPLDRHATQADKYEAAYEPIESASFDDDLVFVPTPYGEWLHHPFQSLRNDPGLDGEVVYALDRDPIEDFAVLDAYPARDLHRYAYRGEWTPDPDRHVTPKLEPLDRREGERIDAETTVGVPERVERARVRVETVRGAGGDGTDSHASYAVTDPDDSIAVDWSLTPERAQLAGAPNTTVPIATEGDEVVVTVTLVGSTGATFTYRQEATVRATDETVEAVWPPERSVCRLVTQCGTEGTYVPDDPDAHSEWVAFETDAEASDTTD</sequence>
<reference evidence="11 12" key="1">
    <citation type="journal article" date="2019" name="Int. J. Syst. Evol. Microbiol.">
        <title>The Global Catalogue of Microorganisms (GCM) 10K type strain sequencing project: providing services to taxonomists for standard genome sequencing and annotation.</title>
        <authorList>
            <consortium name="The Broad Institute Genomics Platform"/>
            <consortium name="The Broad Institute Genome Sequencing Center for Infectious Disease"/>
            <person name="Wu L."/>
            <person name="Ma J."/>
        </authorList>
    </citation>
    <scope>NUCLEOTIDE SEQUENCE [LARGE SCALE GENOMIC DNA]</scope>
    <source>
        <strain evidence="11 12">Y73</strain>
    </source>
</reference>
<dbReference type="Pfam" id="PF25230">
    <property type="entry name" value="DUF7846"/>
    <property type="match status" value="1"/>
</dbReference>
<keyword evidence="2" id="KW-1003">Cell membrane</keyword>
<evidence type="ECO:0000256" key="2">
    <source>
        <dbReference type="ARBA" id="ARBA00022475"/>
    </source>
</evidence>
<dbReference type="Proteomes" id="UP001596333">
    <property type="component" value="Unassembled WGS sequence"/>
</dbReference>
<evidence type="ECO:0000256" key="5">
    <source>
        <dbReference type="ARBA" id="ARBA00022692"/>
    </source>
</evidence>
<evidence type="ECO:0000256" key="1">
    <source>
        <dbReference type="ARBA" id="ARBA00004651"/>
    </source>
</evidence>
<evidence type="ECO:0000256" key="8">
    <source>
        <dbReference type="SAM" id="Phobius"/>
    </source>
</evidence>
<evidence type="ECO:0000259" key="10">
    <source>
        <dbReference type="Pfam" id="PF25230"/>
    </source>
</evidence>
<evidence type="ECO:0000256" key="3">
    <source>
        <dbReference type="ARBA" id="ARBA00022676"/>
    </source>
</evidence>
<keyword evidence="4 11" id="KW-0808">Transferase</keyword>
<dbReference type="GO" id="GO:0008610">
    <property type="term" value="P:lipid biosynthetic process"/>
    <property type="evidence" value="ECO:0007669"/>
    <property type="project" value="UniProtKB-ARBA"/>
</dbReference>
<feature type="domain" description="Glycosyltransferase RgtA/B/C/D-like" evidence="9">
    <location>
        <begin position="110"/>
        <end position="235"/>
    </location>
</feature>
<keyword evidence="12" id="KW-1185">Reference proteome</keyword>
<keyword evidence="6 8" id="KW-1133">Transmembrane helix</keyword>
<feature type="domain" description="DUF7846" evidence="10">
    <location>
        <begin position="532"/>
        <end position="710"/>
    </location>
</feature>
<dbReference type="RefSeq" id="WP_379767829.1">
    <property type="nucleotide sequence ID" value="NZ_JBHSXI010000010.1"/>
</dbReference>
<evidence type="ECO:0000313" key="11">
    <source>
        <dbReference type="EMBL" id="MFC6889284.1"/>
    </source>
</evidence>
<gene>
    <name evidence="11" type="ORF">ACFQEY_09700</name>
</gene>
<evidence type="ECO:0000313" key="12">
    <source>
        <dbReference type="Proteomes" id="UP001596333"/>
    </source>
</evidence>
<evidence type="ECO:0000256" key="7">
    <source>
        <dbReference type="ARBA" id="ARBA00023136"/>
    </source>
</evidence>
<evidence type="ECO:0000256" key="4">
    <source>
        <dbReference type="ARBA" id="ARBA00022679"/>
    </source>
</evidence>
<feature type="transmembrane region" description="Helical" evidence="8">
    <location>
        <begin position="482"/>
        <end position="502"/>
    </location>
</feature>
<keyword evidence="5 8" id="KW-0812">Transmembrane</keyword>
<dbReference type="InterPro" id="IPR057168">
    <property type="entry name" value="DUF7846"/>
</dbReference>
<protein>
    <submittedName>
        <fullName evidence="11">ArnT family glycosyltransferase</fullName>
        <ecNumber evidence="11">2.4.-.-</ecNumber>
    </submittedName>
</protein>
<accession>A0ABD5UIZ3</accession>
<dbReference type="EMBL" id="JBHSXI010000010">
    <property type="protein sequence ID" value="MFC6889284.1"/>
    <property type="molecule type" value="Genomic_DNA"/>
</dbReference>
<feature type="transmembrane region" description="Helical" evidence="8">
    <location>
        <begin position="152"/>
        <end position="168"/>
    </location>
</feature>